<proteinExistence type="predicted"/>
<name>A0ABQ3TYF8_STRHY</name>
<sequence>MAEAGDGRAAGRVERAGRIPPRGGRVEYRPAQRRLWLVLSAVFTSWAAIGLLLLLAGIGPLGFAQLGLVVVWFVPYLLNCAFGRTITDERGIRAWRPCRRRECAWTDVADITARRKSGGSEVRYDIWLYVHRVDGRSFRLPAPMTSSAFQDEEFEAKREAIVQRWRHAIGNEPAPGP</sequence>
<evidence type="ECO:0000313" key="2">
    <source>
        <dbReference type="EMBL" id="GHJ28152.1"/>
    </source>
</evidence>
<keyword evidence="1" id="KW-0812">Transmembrane</keyword>
<evidence type="ECO:0008006" key="4">
    <source>
        <dbReference type="Google" id="ProtNLM"/>
    </source>
</evidence>
<dbReference type="Proteomes" id="UP001054854">
    <property type="component" value="Unassembled WGS sequence"/>
</dbReference>
<gene>
    <name evidence="2" type="ORF">TPA0910_25850</name>
</gene>
<accession>A0ABQ3TYF8</accession>
<keyword evidence="3" id="KW-1185">Reference proteome</keyword>
<evidence type="ECO:0000256" key="1">
    <source>
        <dbReference type="SAM" id="Phobius"/>
    </source>
</evidence>
<keyword evidence="1" id="KW-1133">Transmembrane helix</keyword>
<protein>
    <recommendedName>
        <fullName evidence="4">Integral membrane protein</fullName>
    </recommendedName>
</protein>
<comment type="caution">
    <text evidence="2">The sequence shown here is derived from an EMBL/GenBank/DDBJ whole genome shotgun (WGS) entry which is preliminary data.</text>
</comment>
<reference evidence="2" key="1">
    <citation type="submission" date="2024-05" db="EMBL/GenBank/DDBJ databases">
        <title>Whole genome shotgun sequence of Streptomyces hygroscopicus NBRC 113678.</title>
        <authorList>
            <person name="Komaki H."/>
            <person name="Tamura T."/>
        </authorList>
    </citation>
    <scope>NUCLEOTIDE SEQUENCE</scope>
    <source>
        <strain evidence="2">N11-34</strain>
    </source>
</reference>
<feature type="transmembrane region" description="Helical" evidence="1">
    <location>
        <begin position="35"/>
        <end position="56"/>
    </location>
</feature>
<keyword evidence="1" id="KW-0472">Membrane</keyword>
<feature type="transmembrane region" description="Helical" evidence="1">
    <location>
        <begin position="62"/>
        <end position="82"/>
    </location>
</feature>
<organism evidence="2 3">
    <name type="scientific">Streptomyces hygroscopicus</name>
    <dbReference type="NCBI Taxonomy" id="1912"/>
    <lineage>
        <taxon>Bacteria</taxon>
        <taxon>Bacillati</taxon>
        <taxon>Actinomycetota</taxon>
        <taxon>Actinomycetes</taxon>
        <taxon>Kitasatosporales</taxon>
        <taxon>Streptomycetaceae</taxon>
        <taxon>Streptomyces</taxon>
        <taxon>Streptomyces violaceusniger group</taxon>
    </lineage>
</organism>
<dbReference type="EMBL" id="BNEK01000003">
    <property type="protein sequence ID" value="GHJ28152.1"/>
    <property type="molecule type" value="Genomic_DNA"/>
</dbReference>
<evidence type="ECO:0000313" key="3">
    <source>
        <dbReference type="Proteomes" id="UP001054854"/>
    </source>
</evidence>